<dbReference type="PROSITE" id="PS00941">
    <property type="entry name" value="CARBOXYLESTERASE_B_2"/>
    <property type="match status" value="1"/>
</dbReference>
<evidence type="ECO:0000256" key="2">
    <source>
        <dbReference type="SAM" id="SignalP"/>
    </source>
</evidence>
<dbReference type="InterPro" id="IPR019819">
    <property type="entry name" value="Carboxylesterase_B_CS"/>
</dbReference>
<comment type="caution">
    <text evidence="4">The sequence shown here is derived from an EMBL/GenBank/DDBJ whole genome shotgun (WGS) entry which is preliminary data.</text>
</comment>
<feature type="domain" description="Carboxylesterase type B" evidence="3">
    <location>
        <begin position="32"/>
        <end position="119"/>
    </location>
</feature>
<keyword evidence="5" id="KW-1185">Reference proteome</keyword>
<dbReference type="Proteomes" id="UP000708208">
    <property type="component" value="Unassembled WGS sequence"/>
</dbReference>
<evidence type="ECO:0000259" key="3">
    <source>
        <dbReference type="Pfam" id="PF00135"/>
    </source>
</evidence>
<proteinExistence type="predicted"/>
<name>A0A8J2LHI2_9HEXA</name>
<evidence type="ECO:0000313" key="5">
    <source>
        <dbReference type="Proteomes" id="UP000708208"/>
    </source>
</evidence>
<feature type="signal peptide" evidence="2">
    <location>
        <begin position="1"/>
        <end position="19"/>
    </location>
</feature>
<protein>
    <recommendedName>
        <fullName evidence="3">Carboxylesterase type B domain-containing protein</fullName>
    </recommendedName>
</protein>
<accession>A0A8J2LHI2</accession>
<reference evidence="4" key="1">
    <citation type="submission" date="2021-06" db="EMBL/GenBank/DDBJ databases">
        <authorList>
            <person name="Hodson N. C."/>
            <person name="Mongue J. A."/>
            <person name="Jaron S. K."/>
        </authorList>
    </citation>
    <scope>NUCLEOTIDE SEQUENCE</scope>
</reference>
<organism evidence="4 5">
    <name type="scientific">Allacma fusca</name>
    <dbReference type="NCBI Taxonomy" id="39272"/>
    <lineage>
        <taxon>Eukaryota</taxon>
        <taxon>Metazoa</taxon>
        <taxon>Ecdysozoa</taxon>
        <taxon>Arthropoda</taxon>
        <taxon>Hexapoda</taxon>
        <taxon>Collembola</taxon>
        <taxon>Symphypleona</taxon>
        <taxon>Sminthuridae</taxon>
        <taxon>Allacma</taxon>
    </lineage>
</organism>
<gene>
    <name evidence="4" type="ORF">AFUS01_LOCUS32442</name>
</gene>
<sequence>MRTLIFALVVSWASIEVSCKNAFSLGSDQTVVTSTKLGGLKGTILTSRGGHEYYAFLGVPFAEKTERFQAAQPVKPWEGVRDSTKISSICPQRSVALGPGGDVIGDEDCLYLNVFTPAQEVR</sequence>
<dbReference type="EMBL" id="CAJVCH010525482">
    <property type="protein sequence ID" value="CAG7822155.1"/>
    <property type="molecule type" value="Genomic_DNA"/>
</dbReference>
<keyword evidence="2" id="KW-0732">Signal</keyword>
<dbReference type="InterPro" id="IPR050309">
    <property type="entry name" value="Type-B_Carboxylest/Lipase"/>
</dbReference>
<dbReference type="PANTHER" id="PTHR11559">
    <property type="entry name" value="CARBOXYLESTERASE"/>
    <property type="match status" value="1"/>
</dbReference>
<feature type="chain" id="PRO_5035324374" description="Carboxylesterase type B domain-containing protein" evidence="2">
    <location>
        <begin position="20"/>
        <end position="122"/>
    </location>
</feature>
<keyword evidence="1" id="KW-0325">Glycoprotein</keyword>
<dbReference type="OrthoDB" id="19653at2759"/>
<dbReference type="Pfam" id="PF00135">
    <property type="entry name" value="COesterase"/>
    <property type="match status" value="1"/>
</dbReference>
<dbReference type="AlphaFoldDB" id="A0A8J2LHI2"/>
<dbReference type="InterPro" id="IPR002018">
    <property type="entry name" value="CarbesteraseB"/>
</dbReference>
<evidence type="ECO:0000256" key="1">
    <source>
        <dbReference type="ARBA" id="ARBA00023180"/>
    </source>
</evidence>
<evidence type="ECO:0000313" key="4">
    <source>
        <dbReference type="EMBL" id="CAG7822155.1"/>
    </source>
</evidence>